<dbReference type="PIRSF" id="PIRSF006060">
    <property type="entry name" value="AA_transporter"/>
    <property type="match status" value="1"/>
</dbReference>
<feature type="transmembrane region" description="Helical" evidence="6">
    <location>
        <begin position="325"/>
        <end position="349"/>
    </location>
</feature>
<protein>
    <recommendedName>
        <fullName evidence="9">Amino acid permease</fullName>
    </recommendedName>
</protein>
<dbReference type="STRING" id="1319815.HMPREF0202_00134"/>
<name>U7VEJ8_9FUSO</name>
<organism evidence="7 8">
    <name type="scientific">Cetobacterium somerae ATCC BAA-474</name>
    <dbReference type="NCBI Taxonomy" id="1319815"/>
    <lineage>
        <taxon>Bacteria</taxon>
        <taxon>Fusobacteriati</taxon>
        <taxon>Fusobacteriota</taxon>
        <taxon>Fusobacteriia</taxon>
        <taxon>Fusobacteriales</taxon>
        <taxon>Fusobacteriaceae</taxon>
        <taxon>Cetobacterium</taxon>
    </lineage>
</organism>
<dbReference type="InterPro" id="IPR050367">
    <property type="entry name" value="APC_superfamily"/>
</dbReference>
<dbReference type="Gene3D" id="1.20.1740.10">
    <property type="entry name" value="Amino acid/polyamine transporter I"/>
    <property type="match status" value="1"/>
</dbReference>
<dbReference type="Proteomes" id="UP000017081">
    <property type="component" value="Unassembled WGS sequence"/>
</dbReference>
<evidence type="ECO:0008006" key="9">
    <source>
        <dbReference type="Google" id="ProtNLM"/>
    </source>
</evidence>
<keyword evidence="3 6" id="KW-0812">Transmembrane</keyword>
<dbReference type="Pfam" id="PF13520">
    <property type="entry name" value="AA_permease_2"/>
    <property type="match status" value="1"/>
</dbReference>
<feature type="transmembrane region" description="Helical" evidence="6">
    <location>
        <begin position="83"/>
        <end position="107"/>
    </location>
</feature>
<dbReference type="PANTHER" id="PTHR42770:SF4">
    <property type="entry name" value="ARGININE_ORNITHINE ANTIPORTER-RELATED"/>
    <property type="match status" value="1"/>
</dbReference>
<feature type="transmembrane region" description="Helical" evidence="6">
    <location>
        <begin position="127"/>
        <end position="145"/>
    </location>
</feature>
<evidence type="ECO:0000256" key="2">
    <source>
        <dbReference type="ARBA" id="ARBA00022475"/>
    </source>
</evidence>
<comment type="subcellular location">
    <subcellularLocation>
        <location evidence="1">Cell membrane</location>
        <topology evidence="1">Multi-pass membrane protein</topology>
    </subcellularLocation>
</comment>
<comment type="caution">
    <text evidence="7">The sequence shown here is derived from an EMBL/GenBank/DDBJ whole genome shotgun (WGS) entry which is preliminary data.</text>
</comment>
<evidence type="ECO:0000256" key="5">
    <source>
        <dbReference type="ARBA" id="ARBA00023136"/>
    </source>
</evidence>
<feature type="transmembrane region" description="Helical" evidence="6">
    <location>
        <begin position="355"/>
        <end position="378"/>
    </location>
</feature>
<accession>U7VEJ8</accession>
<dbReference type="InterPro" id="IPR002293">
    <property type="entry name" value="AA/rel_permease1"/>
</dbReference>
<proteinExistence type="predicted"/>
<dbReference type="AlphaFoldDB" id="U7VEJ8"/>
<reference evidence="7 8" key="1">
    <citation type="submission" date="2013-08" db="EMBL/GenBank/DDBJ databases">
        <authorList>
            <person name="Weinstock G."/>
            <person name="Sodergren E."/>
            <person name="Wylie T."/>
            <person name="Fulton L."/>
            <person name="Fulton R."/>
            <person name="Fronick C."/>
            <person name="O'Laughlin M."/>
            <person name="Godfrey J."/>
            <person name="Miner T."/>
            <person name="Herter B."/>
            <person name="Appelbaum E."/>
            <person name="Cordes M."/>
            <person name="Lek S."/>
            <person name="Wollam A."/>
            <person name="Pepin K.H."/>
            <person name="Palsikar V.B."/>
            <person name="Mitreva M."/>
            <person name="Wilson R.K."/>
        </authorList>
    </citation>
    <scope>NUCLEOTIDE SEQUENCE [LARGE SCALE GENOMIC DNA]</scope>
    <source>
        <strain evidence="7 8">ATCC BAA-474</strain>
    </source>
</reference>
<evidence type="ECO:0000256" key="3">
    <source>
        <dbReference type="ARBA" id="ARBA00022692"/>
    </source>
</evidence>
<keyword evidence="2" id="KW-1003">Cell membrane</keyword>
<evidence type="ECO:0000256" key="6">
    <source>
        <dbReference type="SAM" id="Phobius"/>
    </source>
</evidence>
<feature type="transmembrane region" description="Helical" evidence="6">
    <location>
        <begin position="41"/>
        <end position="62"/>
    </location>
</feature>
<dbReference type="HOGENOM" id="CLU_007946_1_2_0"/>
<dbReference type="GO" id="GO:0022857">
    <property type="term" value="F:transmembrane transporter activity"/>
    <property type="evidence" value="ECO:0007669"/>
    <property type="project" value="InterPro"/>
</dbReference>
<keyword evidence="5 6" id="KW-0472">Membrane</keyword>
<dbReference type="eggNOG" id="COG0531">
    <property type="taxonomic scope" value="Bacteria"/>
</dbReference>
<dbReference type="EMBL" id="AXZF01000005">
    <property type="protein sequence ID" value="ERT69931.1"/>
    <property type="molecule type" value="Genomic_DNA"/>
</dbReference>
<feature type="transmembrane region" description="Helical" evidence="6">
    <location>
        <begin position="277"/>
        <end position="304"/>
    </location>
</feature>
<keyword evidence="4 6" id="KW-1133">Transmembrane helix</keyword>
<evidence type="ECO:0000256" key="4">
    <source>
        <dbReference type="ARBA" id="ARBA00022989"/>
    </source>
</evidence>
<feature type="transmembrane region" description="Helical" evidence="6">
    <location>
        <begin position="157"/>
        <end position="177"/>
    </location>
</feature>
<dbReference type="GO" id="GO:0005886">
    <property type="term" value="C:plasma membrane"/>
    <property type="evidence" value="ECO:0007669"/>
    <property type="project" value="UniProtKB-SubCell"/>
</dbReference>
<evidence type="ECO:0000256" key="1">
    <source>
        <dbReference type="ARBA" id="ARBA00004651"/>
    </source>
</evidence>
<feature type="transmembrane region" description="Helical" evidence="6">
    <location>
        <begin position="412"/>
        <end position="429"/>
    </location>
</feature>
<feature type="transmembrane region" description="Helical" evidence="6">
    <location>
        <begin position="234"/>
        <end position="257"/>
    </location>
</feature>
<feature type="transmembrane region" description="Helical" evidence="6">
    <location>
        <begin position="12"/>
        <end position="29"/>
    </location>
</feature>
<dbReference type="PANTHER" id="PTHR42770">
    <property type="entry name" value="AMINO ACID TRANSPORTER-RELATED"/>
    <property type="match status" value="1"/>
</dbReference>
<evidence type="ECO:0000313" key="8">
    <source>
        <dbReference type="Proteomes" id="UP000017081"/>
    </source>
</evidence>
<keyword evidence="8" id="KW-1185">Reference proteome</keyword>
<gene>
    <name evidence="7" type="ORF">HMPREF0202_00134</name>
</gene>
<dbReference type="PATRIC" id="fig|1319815.3.peg.128"/>
<evidence type="ECO:0000313" key="7">
    <source>
        <dbReference type="EMBL" id="ERT69931.1"/>
    </source>
</evidence>
<feature type="transmembrane region" description="Helical" evidence="6">
    <location>
        <begin position="390"/>
        <end position="406"/>
    </location>
</feature>
<sequence>MIFMAEKKEFGLFGLIGVVIGSVIGGGIFNISKEIAKTSSIGAALIGWTISALGVFFIIKIYQRLLLKKPDLNNGIYEYARIGFGPLAGFFSAWGYWLACVVSNASYPVLIVQTLSYFFPSIVGVKTPQGFILGTSLLWLISYIIMKGIKTYNFFNFLATFGKVSAIIMSICFMFIFFKYKIFSFDFWGTLNYKGDIFVQIKGCMLQTLWALIGVEGAVVISGRAKNKNDVSQATFIGYFIALFLYIFIVVLSYGILPAEKLQNLKDPALAYILEAIIGKWGAIFINISVLISIFGAWITWTIIAAEIPYNISMDNLFPSFLKNLNVNGAASNAIIFNAFIKQLAFMVSLFSSNVYLIITNSAAALMLLPYIFSILFLLKISSFKNEKIYILYGILAIFYCFWMVYAAGEKYIIQTLLIYLTGLPLYLYKKYESSTN</sequence>
<feature type="transmembrane region" description="Helical" evidence="6">
    <location>
        <begin position="197"/>
        <end position="222"/>
    </location>
</feature>